<gene>
    <name evidence="1" type="ORF">C4N18_11200</name>
</gene>
<sequence length="77" mass="9229">MKKTFEKKLNDGFSIEISYNFFLKSSYEPYCNINLVLKPNGKYFTLVDKGIFFDLPKTQMFISYKKIICFRYEKSII</sequence>
<evidence type="ECO:0000313" key="2">
    <source>
        <dbReference type="Proteomes" id="UP000241238"/>
    </source>
</evidence>
<dbReference type="RefSeq" id="WP_107123248.1">
    <property type="nucleotide sequence ID" value="NZ_CP028103.1"/>
</dbReference>
<dbReference type="EMBL" id="CP028103">
    <property type="protein sequence ID" value="AVQ31751.1"/>
    <property type="molecule type" value="Genomic_DNA"/>
</dbReference>
<name>A0ABM6U5Z8_FUSVA</name>
<reference evidence="2" key="1">
    <citation type="journal article" date="2018" name="MSphere">
        <title>Fusobacterium Genomics Using MinION and Illumina Sequencing Enables Genome Completion and Correction.</title>
        <authorList>
            <person name="Todd S.M."/>
            <person name="Settlage R.E."/>
            <person name="Lahmers K.K."/>
            <person name="Slade D.J."/>
        </authorList>
    </citation>
    <scope>NUCLEOTIDE SEQUENCE [LARGE SCALE GENOMIC DNA]</scope>
    <source>
        <strain evidence="2">ATCC 27725</strain>
    </source>
</reference>
<proteinExistence type="predicted"/>
<accession>A0ABM6U5Z8</accession>
<evidence type="ECO:0000313" key="1">
    <source>
        <dbReference type="EMBL" id="AVQ31751.1"/>
    </source>
</evidence>
<dbReference type="GeneID" id="77468559"/>
<protein>
    <submittedName>
        <fullName evidence="1">Uncharacterized protein</fullName>
    </submittedName>
</protein>
<organism evidence="1 2">
    <name type="scientific">Fusobacterium varium ATCC 27725</name>
    <dbReference type="NCBI Taxonomy" id="469618"/>
    <lineage>
        <taxon>Bacteria</taxon>
        <taxon>Fusobacteriati</taxon>
        <taxon>Fusobacteriota</taxon>
        <taxon>Fusobacteriia</taxon>
        <taxon>Fusobacteriales</taxon>
        <taxon>Fusobacteriaceae</taxon>
        <taxon>Fusobacterium</taxon>
    </lineage>
</organism>
<keyword evidence="2" id="KW-1185">Reference proteome</keyword>
<dbReference type="Proteomes" id="UP000241238">
    <property type="component" value="Chromosome"/>
</dbReference>